<dbReference type="EMBL" id="JBHTRV010000011">
    <property type="protein sequence ID" value="MFE5981417.1"/>
    <property type="molecule type" value="Genomic_DNA"/>
</dbReference>
<evidence type="ECO:0000313" key="1">
    <source>
        <dbReference type="EMBL" id="MFE5981417.1"/>
    </source>
</evidence>
<dbReference type="PANTHER" id="PTHR38657">
    <property type="entry name" value="SLR1343 PROTEIN"/>
    <property type="match status" value="1"/>
</dbReference>
<gene>
    <name evidence="1" type="ORF">ACFQ63_17125</name>
</gene>
<sequence length="101" mass="11459">MTDTHWLFGDQLGPSFLAPGGGGPPRDAPVVMIESRSVFRHRRFHRAKAHLVLAAFLLHRHRERLGRNARMSRPVRGLERLRDLPALLEQEQERARGGAPP</sequence>
<keyword evidence="2" id="KW-1185">Reference proteome</keyword>
<dbReference type="Proteomes" id="UP001600424">
    <property type="component" value="Unassembled WGS sequence"/>
</dbReference>
<accession>A0ABW6IWA4</accession>
<dbReference type="Gene3D" id="3.40.50.620">
    <property type="entry name" value="HUPs"/>
    <property type="match status" value="1"/>
</dbReference>
<dbReference type="PANTHER" id="PTHR38657:SF1">
    <property type="entry name" value="SLR1343 PROTEIN"/>
    <property type="match status" value="1"/>
</dbReference>
<comment type="caution">
    <text evidence="1">The sequence shown here is derived from an EMBL/GenBank/DDBJ whole genome shotgun (WGS) entry which is preliminary data.</text>
</comment>
<dbReference type="InterPro" id="IPR052551">
    <property type="entry name" value="UV-DNA_repair_photolyase"/>
</dbReference>
<evidence type="ECO:0000313" key="2">
    <source>
        <dbReference type="Proteomes" id="UP001600424"/>
    </source>
</evidence>
<dbReference type="RefSeq" id="WP_386254295.1">
    <property type="nucleotide sequence ID" value="NZ_JBHTRV010000011.1"/>
</dbReference>
<name>A0ABW6IWA4_STRWE</name>
<protein>
    <recommendedName>
        <fullName evidence="3">Cryptochrome/photolyase family protein</fullName>
    </recommendedName>
</protein>
<organism evidence="1 2">
    <name type="scientific">Streptomyces wedmorensis</name>
    <dbReference type="NCBI Taxonomy" id="43759"/>
    <lineage>
        <taxon>Bacteria</taxon>
        <taxon>Bacillati</taxon>
        <taxon>Actinomycetota</taxon>
        <taxon>Actinomycetes</taxon>
        <taxon>Kitasatosporales</taxon>
        <taxon>Streptomycetaceae</taxon>
        <taxon>Streptomyces</taxon>
    </lineage>
</organism>
<reference evidence="1 2" key="1">
    <citation type="submission" date="2024-09" db="EMBL/GenBank/DDBJ databases">
        <title>The Natural Products Discovery Center: Release of the First 8490 Sequenced Strains for Exploring Actinobacteria Biosynthetic Diversity.</title>
        <authorList>
            <person name="Kalkreuter E."/>
            <person name="Kautsar S.A."/>
            <person name="Yang D."/>
            <person name="Bader C.D."/>
            <person name="Teijaro C.N."/>
            <person name="Fluegel L."/>
            <person name="Davis C.M."/>
            <person name="Simpson J.R."/>
            <person name="Lauterbach L."/>
            <person name="Steele A.D."/>
            <person name="Gui C."/>
            <person name="Meng S."/>
            <person name="Li G."/>
            <person name="Viehrig K."/>
            <person name="Ye F."/>
            <person name="Su P."/>
            <person name="Kiefer A.F."/>
            <person name="Nichols A."/>
            <person name="Cepeda A.J."/>
            <person name="Yan W."/>
            <person name="Fan B."/>
            <person name="Jiang Y."/>
            <person name="Adhikari A."/>
            <person name="Zheng C.-J."/>
            <person name="Schuster L."/>
            <person name="Cowan T.M."/>
            <person name="Smanski M.J."/>
            <person name="Chevrette M.G."/>
            <person name="De Carvalho L.P.S."/>
            <person name="Shen B."/>
        </authorList>
    </citation>
    <scope>NUCLEOTIDE SEQUENCE [LARGE SCALE GENOMIC DNA]</scope>
    <source>
        <strain evidence="1 2">NPDC056472</strain>
    </source>
</reference>
<proteinExistence type="predicted"/>
<evidence type="ECO:0008006" key="3">
    <source>
        <dbReference type="Google" id="ProtNLM"/>
    </source>
</evidence>
<dbReference type="InterPro" id="IPR014729">
    <property type="entry name" value="Rossmann-like_a/b/a_fold"/>
</dbReference>